<dbReference type="Proteomes" id="UP000056968">
    <property type="component" value="Chromosome"/>
</dbReference>
<reference evidence="2 3" key="1">
    <citation type="submission" date="2015-11" db="EMBL/GenBank/DDBJ databases">
        <title>A Two-component Flavoprotein Monooxygenase System MeaXY Responsible for para-Hydroxylation of 2-Methyl-6-ethylaniline and 2,6-Diethylaniline in Sphingobium baderi DE-13.</title>
        <authorList>
            <person name="Cheng M."/>
            <person name="Meng Q."/>
            <person name="Yang Y."/>
            <person name="Chu C."/>
            <person name="Yan X."/>
            <person name="He J."/>
            <person name="Li S."/>
        </authorList>
    </citation>
    <scope>NUCLEOTIDE SEQUENCE [LARGE SCALE GENOMIC DNA]</scope>
    <source>
        <strain evidence="2 3">DE-13</strain>
    </source>
</reference>
<dbReference type="RefSeq" id="WP_082635200.1">
    <property type="nucleotide sequence ID" value="NZ_CP013264.1"/>
</dbReference>
<evidence type="ECO:0008006" key="4">
    <source>
        <dbReference type="Google" id="ProtNLM"/>
    </source>
</evidence>
<sequence length="182" mass="19195">MGDAAGLEGLAIWALRRYSPIVAADPPGGLRLDMAGTAHLLGGEAAFMADLDGRLADSGISARIAIAPTYGAAHSLARFDPTIVQSQDLDTRLAPLPIMALWLDGGTIDGLRRLGVDTVGELAAMPRALLTTMRSAPFPSTGTRSRRVLSWRVSLRTCCGTPSRASATADRLPGVPWMPWGF</sequence>
<dbReference type="STRING" id="1332080.ATN00_12320"/>
<dbReference type="OrthoDB" id="9788640at2"/>
<evidence type="ECO:0000313" key="2">
    <source>
        <dbReference type="EMBL" id="ALR20969.1"/>
    </source>
</evidence>
<dbReference type="InterPro" id="IPR043502">
    <property type="entry name" value="DNA/RNA_pol_sf"/>
</dbReference>
<dbReference type="AlphaFoldDB" id="A0A0S3EZU2"/>
<dbReference type="EMBL" id="CP013264">
    <property type="protein sequence ID" value="ALR20969.1"/>
    <property type="molecule type" value="Genomic_DNA"/>
</dbReference>
<accession>A0A0S3EZU2</accession>
<proteinExistence type="predicted"/>
<dbReference type="PANTHER" id="PTHR35369:SF2">
    <property type="entry name" value="BLR3025 PROTEIN"/>
    <property type="match status" value="1"/>
</dbReference>
<organism evidence="2 3">
    <name type="scientific">Sphingobium baderi</name>
    <dbReference type="NCBI Taxonomy" id="1332080"/>
    <lineage>
        <taxon>Bacteria</taxon>
        <taxon>Pseudomonadati</taxon>
        <taxon>Pseudomonadota</taxon>
        <taxon>Alphaproteobacteria</taxon>
        <taxon>Sphingomonadales</taxon>
        <taxon>Sphingomonadaceae</taxon>
        <taxon>Sphingobium</taxon>
    </lineage>
</organism>
<gene>
    <name evidence="2" type="ORF">ATN00_12320</name>
</gene>
<keyword evidence="3" id="KW-1185">Reference proteome</keyword>
<keyword evidence="1" id="KW-0227">DNA damage</keyword>
<dbReference type="SUPFAM" id="SSF56672">
    <property type="entry name" value="DNA/RNA polymerases"/>
    <property type="match status" value="1"/>
</dbReference>
<dbReference type="KEGG" id="sbd:ATN00_12320"/>
<dbReference type="GO" id="GO:0006281">
    <property type="term" value="P:DNA repair"/>
    <property type="evidence" value="ECO:0007669"/>
    <property type="project" value="TreeGrafter"/>
</dbReference>
<dbReference type="InterPro" id="IPR050356">
    <property type="entry name" value="SulA_CellDiv_inhibitor"/>
</dbReference>
<evidence type="ECO:0000256" key="1">
    <source>
        <dbReference type="ARBA" id="ARBA00022763"/>
    </source>
</evidence>
<protein>
    <recommendedName>
        <fullName evidence="4">UmuC domain-containing protein</fullName>
    </recommendedName>
</protein>
<name>A0A0S3EZU2_9SPHN</name>
<dbReference type="PANTHER" id="PTHR35369">
    <property type="entry name" value="BLR3025 PROTEIN-RELATED"/>
    <property type="match status" value="1"/>
</dbReference>
<evidence type="ECO:0000313" key="3">
    <source>
        <dbReference type="Proteomes" id="UP000056968"/>
    </source>
</evidence>